<dbReference type="GO" id="GO:0005777">
    <property type="term" value="C:peroxisome"/>
    <property type="evidence" value="ECO:0007669"/>
    <property type="project" value="TreeGrafter"/>
</dbReference>
<proteinExistence type="predicted"/>
<dbReference type="GO" id="GO:0035529">
    <property type="term" value="F:NADH pyrophosphatase activity"/>
    <property type="evidence" value="ECO:0007669"/>
    <property type="project" value="TreeGrafter"/>
</dbReference>
<sequence>MLVTSPCGRYALLGRKANWPRGRYSTLAGFAEVGETLEECCVREVREESGVAVDPGTVRFVASQPWPFPRSLMVGFRATAAAAAEVPAAALPEVRINEDEMEDVRWFRRDFVARRLGGGSTALTFEPSDEEAEFHIPGKASLARILITEWALEGEAK</sequence>
<dbReference type="InterPro" id="IPR015797">
    <property type="entry name" value="NUDIX_hydrolase-like_dom_sf"/>
</dbReference>
<evidence type="ECO:0000256" key="6">
    <source>
        <dbReference type="ARBA" id="ARBA00023027"/>
    </source>
</evidence>
<dbReference type="PANTHER" id="PTHR42904:SF8">
    <property type="entry name" value="NAD(+) DIPHOSPHATASE"/>
    <property type="match status" value="1"/>
</dbReference>
<organism evidence="8">
    <name type="scientific">Trieres chinensis</name>
    <name type="common">Marine centric diatom</name>
    <name type="synonym">Odontella sinensis</name>
    <dbReference type="NCBI Taxonomy" id="1514140"/>
    <lineage>
        <taxon>Eukaryota</taxon>
        <taxon>Sar</taxon>
        <taxon>Stramenopiles</taxon>
        <taxon>Ochrophyta</taxon>
        <taxon>Bacillariophyta</taxon>
        <taxon>Mediophyceae</taxon>
        <taxon>Biddulphiophycidae</taxon>
        <taxon>Eupodiscales</taxon>
        <taxon>Parodontellaceae</taxon>
        <taxon>Trieres</taxon>
    </lineage>
</organism>
<accession>A0A7S2EJS9</accession>
<gene>
    <name evidence="8" type="ORF">OSIN01602_LOCUS10992</name>
</gene>
<dbReference type="EMBL" id="HBGO01019163">
    <property type="protein sequence ID" value="CAD9341134.1"/>
    <property type="molecule type" value="Transcribed_RNA"/>
</dbReference>
<evidence type="ECO:0000259" key="7">
    <source>
        <dbReference type="PROSITE" id="PS51462"/>
    </source>
</evidence>
<keyword evidence="3" id="KW-0479">Metal-binding</keyword>
<dbReference type="PANTHER" id="PTHR42904">
    <property type="entry name" value="NUDIX HYDROLASE, NUDC SUBFAMILY"/>
    <property type="match status" value="1"/>
</dbReference>
<dbReference type="InterPro" id="IPR049734">
    <property type="entry name" value="NudC-like_C"/>
</dbReference>
<evidence type="ECO:0000313" key="8">
    <source>
        <dbReference type="EMBL" id="CAD9341134.1"/>
    </source>
</evidence>
<dbReference type="Gene3D" id="3.90.79.10">
    <property type="entry name" value="Nucleoside Triphosphate Pyrophosphohydrolase"/>
    <property type="match status" value="1"/>
</dbReference>
<protein>
    <recommendedName>
        <fullName evidence="2">NAD(+) diphosphatase</fullName>
        <ecNumber evidence="2">3.6.1.22</ecNumber>
    </recommendedName>
</protein>
<name>A0A7S2EJS9_TRICV</name>
<dbReference type="GO" id="GO:0005829">
    <property type="term" value="C:cytosol"/>
    <property type="evidence" value="ECO:0007669"/>
    <property type="project" value="TreeGrafter"/>
</dbReference>
<dbReference type="CDD" id="cd03429">
    <property type="entry name" value="NUDIX_NADH_pyrophosphatase_Nudt13"/>
    <property type="match status" value="1"/>
</dbReference>
<dbReference type="InterPro" id="IPR020084">
    <property type="entry name" value="NUDIX_hydrolase_CS"/>
</dbReference>
<keyword evidence="5" id="KW-0460">Magnesium</keyword>
<dbReference type="GO" id="GO:0019677">
    <property type="term" value="P:NAD+ catabolic process"/>
    <property type="evidence" value="ECO:0007669"/>
    <property type="project" value="TreeGrafter"/>
</dbReference>
<evidence type="ECO:0000256" key="1">
    <source>
        <dbReference type="ARBA" id="ARBA00001946"/>
    </source>
</evidence>
<feature type="domain" description="Nudix hydrolase" evidence="7">
    <location>
        <begin position="1"/>
        <end position="129"/>
    </location>
</feature>
<keyword evidence="4" id="KW-0378">Hydrolase</keyword>
<reference evidence="8" key="1">
    <citation type="submission" date="2021-01" db="EMBL/GenBank/DDBJ databases">
        <authorList>
            <person name="Corre E."/>
            <person name="Pelletier E."/>
            <person name="Niang G."/>
            <person name="Scheremetjew M."/>
            <person name="Finn R."/>
            <person name="Kale V."/>
            <person name="Holt S."/>
            <person name="Cochrane G."/>
            <person name="Meng A."/>
            <person name="Brown T."/>
            <person name="Cohen L."/>
        </authorList>
    </citation>
    <scope>NUCLEOTIDE SEQUENCE</scope>
    <source>
        <strain evidence="8">Grunow 1884</strain>
    </source>
</reference>
<dbReference type="SUPFAM" id="SSF55811">
    <property type="entry name" value="Nudix"/>
    <property type="match status" value="1"/>
</dbReference>
<dbReference type="PROSITE" id="PS51462">
    <property type="entry name" value="NUDIX"/>
    <property type="match status" value="1"/>
</dbReference>
<comment type="cofactor">
    <cofactor evidence="1">
        <name>Mg(2+)</name>
        <dbReference type="ChEBI" id="CHEBI:18420"/>
    </cofactor>
</comment>
<dbReference type="GO" id="GO:0006742">
    <property type="term" value="P:NADP+ catabolic process"/>
    <property type="evidence" value="ECO:0007669"/>
    <property type="project" value="TreeGrafter"/>
</dbReference>
<keyword evidence="6" id="KW-0520">NAD</keyword>
<dbReference type="EC" id="3.6.1.22" evidence="2"/>
<dbReference type="InterPro" id="IPR050241">
    <property type="entry name" value="NAD-cap_RNA_hydrolase_NudC"/>
</dbReference>
<dbReference type="InterPro" id="IPR000086">
    <property type="entry name" value="NUDIX_hydrolase_dom"/>
</dbReference>
<dbReference type="AlphaFoldDB" id="A0A7S2EJS9"/>
<dbReference type="PROSITE" id="PS00893">
    <property type="entry name" value="NUDIX_BOX"/>
    <property type="match status" value="1"/>
</dbReference>
<evidence type="ECO:0000256" key="2">
    <source>
        <dbReference type="ARBA" id="ARBA00012381"/>
    </source>
</evidence>
<dbReference type="Pfam" id="PF00293">
    <property type="entry name" value="NUDIX"/>
    <property type="match status" value="1"/>
</dbReference>
<dbReference type="GO" id="GO:0046872">
    <property type="term" value="F:metal ion binding"/>
    <property type="evidence" value="ECO:0007669"/>
    <property type="project" value="UniProtKB-KW"/>
</dbReference>
<evidence type="ECO:0000256" key="5">
    <source>
        <dbReference type="ARBA" id="ARBA00022842"/>
    </source>
</evidence>
<evidence type="ECO:0000256" key="4">
    <source>
        <dbReference type="ARBA" id="ARBA00022801"/>
    </source>
</evidence>
<evidence type="ECO:0000256" key="3">
    <source>
        <dbReference type="ARBA" id="ARBA00022723"/>
    </source>
</evidence>